<gene>
    <name evidence="1" type="ORF">NQ317_002632</name>
</gene>
<sequence>MTHPKKLIKNNRKPHDRNRVKLSQELIAETKKLKQLNWYRKTSPSEDIHNKYKVLKKEISKKIENEKINHYWYLINSAENKNKKLWELVNLKLDKKKIYSSKINLNLNGSVTSDCKEIANAFGQYFFFVHKRSERHQKIYTNSNNTNLSISKSTKFLGTCIDSLMSWNEHIDSVCAKLNKSYFALSTLKNTLNEESLLNFYCATVYSTISYNIITWGQATEHSRVFILQKRIIRLLFSLTYTESCRPTFKSKNLLTVTGIYIMKLMIFIHNKKGNLKKFSDIHSYSTRNNNNIYMEKFSHVYHKRSPYHAGIFYYNMFPTELKKYNLTKHFLKLS</sequence>
<evidence type="ECO:0008006" key="3">
    <source>
        <dbReference type="Google" id="ProtNLM"/>
    </source>
</evidence>
<evidence type="ECO:0000313" key="1">
    <source>
        <dbReference type="EMBL" id="KAJ8975224.1"/>
    </source>
</evidence>
<evidence type="ECO:0000313" key="2">
    <source>
        <dbReference type="Proteomes" id="UP001162164"/>
    </source>
</evidence>
<protein>
    <recommendedName>
        <fullName evidence="3">Reverse transcriptase N-terminal domain-containing protein</fullName>
    </recommendedName>
</protein>
<keyword evidence="2" id="KW-1185">Reference proteome</keyword>
<name>A0ABQ9JBE4_9CUCU</name>
<reference evidence="1" key="1">
    <citation type="journal article" date="2023" name="Insect Mol. Biol.">
        <title>Genome sequencing provides insights into the evolution of gene families encoding plant cell wall-degrading enzymes in longhorned beetles.</title>
        <authorList>
            <person name="Shin N.R."/>
            <person name="Okamura Y."/>
            <person name="Kirsch R."/>
            <person name="Pauchet Y."/>
        </authorList>
    </citation>
    <scope>NUCLEOTIDE SEQUENCE</scope>
    <source>
        <strain evidence="1">MMC_N1</strain>
    </source>
</reference>
<comment type="caution">
    <text evidence="1">The sequence shown here is derived from an EMBL/GenBank/DDBJ whole genome shotgun (WGS) entry which is preliminary data.</text>
</comment>
<dbReference type="Proteomes" id="UP001162164">
    <property type="component" value="Unassembled WGS sequence"/>
</dbReference>
<organism evidence="1 2">
    <name type="scientific">Molorchus minor</name>
    <dbReference type="NCBI Taxonomy" id="1323400"/>
    <lineage>
        <taxon>Eukaryota</taxon>
        <taxon>Metazoa</taxon>
        <taxon>Ecdysozoa</taxon>
        <taxon>Arthropoda</taxon>
        <taxon>Hexapoda</taxon>
        <taxon>Insecta</taxon>
        <taxon>Pterygota</taxon>
        <taxon>Neoptera</taxon>
        <taxon>Endopterygota</taxon>
        <taxon>Coleoptera</taxon>
        <taxon>Polyphaga</taxon>
        <taxon>Cucujiformia</taxon>
        <taxon>Chrysomeloidea</taxon>
        <taxon>Cerambycidae</taxon>
        <taxon>Lamiinae</taxon>
        <taxon>Monochamini</taxon>
        <taxon>Molorchus</taxon>
    </lineage>
</organism>
<dbReference type="EMBL" id="JAPWTJ010000856">
    <property type="protein sequence ID" value="KAJ8975224.1"/>
    <property type="molecule type" value="Genomic_DNA"/>
</dbReference>
<accession>A0ABQ9JBE4</accession>
<proteinExistence type="predicted"/>